<keyword evidence="8 14" id="KW-0963">Cytoplasm</keyword>
<evidence type="ECO:0000256" key="2">
    <source>
        <dbReference type="ARBA" id="ARBA00001946"/>
    </source>
</evidence>
<evidence type="ECO:0000256" key="10">
    <source>
        <dbReference type="ARBA" id="ARBA00022723"/>
    </source>
</evidence>
<evidence type="ECO:0000256" key="12">
    <source>
        <dbReference type="ARBA" id="ARBA00022801"/>
    </source>
</evidence>
<accession>A0A5C4MXI3</accession>
<evidence type="ECO:0000313" key="19">
    <source>
        <dbReference type="Proteomes" id="UP000305887"/>
    </source>
</evidence>
<dbReference type="GO" id="GO:0032299">
    <property type="term" value="C:ribonuclease H2 complex"/>
    <property type="evidence" value="ECO:0007669"/>
    <property type="project" value="TreeGrafter"/>
</dbReference>
<proteinExistence type="inferred from homology"/>
<feature type="binding site" evidence="14 15">
    <location>
        <position position="25"/>
    </location>
    <ligand>
        <name>a divalent metal cation</name>
        <dbReference type="ChEBI" id="CHEBI:60240"/>
    </ligand>
</feature>
<feature type="binding site" evidence="14 15">
    <location>
        <position position="26"/>
    </location>
    <ligand>
        <name>a divalent metal cation</name>
        <dbReference type="ChEBI" id="CHEBI:60240"/>
    </ligand>
</feature>
<dbReference type="GO" id="GO:0003723">
    <property type="term" value="F:RNA binding"/>
    <property type="evidence" value="ECO:0007669"/>
    <property type="project" value="UniProtKB-UniRule"/>
</dbReference>
<evidence type="ECO:0000256" key="15">
    <source>
        <dbReference type="PROSITE-ProRule" id="PRU01319"/>
    </source>
</evidence>
<keyword evidence="9 14" id="KW-0540">Nuclease</keyword>
<dbReference type="Proteomes" id="UP000305887">
    <property type="component" value="Unassembled WGS sequence"/>
</dbReference>
<dbReference type="GO" id="GO:0004523">
    <property type="term" value="F:RNA-DNA hybrid ribonuclease activity"/>
    <property type="evidence" value="ECO:0007669"/>
    <property type="project" value="UniProtKB-UniRule"/>
</dbReference>
<evidence type="ECO:0000256" key="8">
    <source>
        <dbReference type="ARBA" id="ARBA00022490"/>
    </source>
</evidence>
<dbReference type="InterPro" id="IPR001352">
    <property type="entry name" value="RNase_HII/HIII"/>
</dbReference>
<evidence type="ECO:0000256" key="14">
    <source>
        <dbReference type="HAMAP-Rule" id="MF_00052"/>
    </source>
</evidence>
<comment type="catalytic activity">
    <reaction evidence="1 14 15 16">
        <text>Endonucleolytic cleavage to 5'-phosphomonoester.</text>
        <dbReference type="EC" id="3.1.26.4"/>
    </reaction>
</comment>
<comment type="cofactor">
    <cofactor evidence="14 15">
        <name>Mn(2+)</name>
        <dbReference type="ChEBI" id="CHEBI:29035"/>
    </cofactor>
    <cofactor evidence="14 15">
        <name>Mg(2+)</name>
        <dbReference type="ChEBI" id="CHEBI:18420"/>
    </cofactor>
    <text evidence="14 15">Manganese or magnesium. Binds 1 divalent metal ion per monomer in the absence of substrate. May bind a second metal ion after substrate binding.</text>
</comment>
<feature type="binding site" evidence="14 15">
    <location>
        <position position="116"/>
    </location>
    <ligand>
        <name>a divalent metal cation</name>
        <dbReference type="ChEBI" id="CHEBI:60240"/>
    </ligand>
</feature>
<dbReference type="HAMAP" id="MF_00052_B">
    <property type="entry name" value="RNase_HII_B"/>
    <property type="match status" value="1"/>
</dbReference>
<evidence type="ECO:0000256" key="16">
    <source>
        <dbReference type="RuleBase" id="RU003515"/>
    </source>
</evidence>
<dbReference type="NCBIfam" id="NF000595">
    <property type="entry name" value="PRK00015.1-3"/>
    <property type="match status" value="1"/>
</dbReference>
<reference evidence="18 19" key="1">
    <citation type="submission" date="2019-06" db="EMBL/GenBank/DDBJ databases">
        <title>YIM 131921 draft genome.</title>
        <authorList>
            <person name="Jiang L."/>
        </authorList>
    </citation>
    <scope>NUCLEOTIDE SEQUENCE [LARGE SCALE GENOMIC DNA]</scope>
    <source>
        <strain evidence="18 19">YIM 131921</strain>
    </source>
</reference>
<feature type="domain" description="RNase H type-2" evidence="17">
    <location>
        <begin position="19"/>
        <end position="208"/>
    </location>
</feature>
<comment type="caution">
    <text evidence="18">The sequence shown here is derived from an EMBL/GenBank/DDBJ whole genome shotgun (WGS) entry which is preliminary data.</text>
</comment>
<dbReference type="GO" id="GO:0030145">
    <property type="term" value="F:manganese ion binding"/>
    <property type="evidence" value="ECO:0007669"/>
    <property type="project" value="UniProtKB-UniRule"/>
</dbReference>
<evidence type="ECO:0000256" key="4">
    <source>
        <dbReference type="ARBA" id="ARBA00004496"/>
    </source>
</evidence>
<keyword evidence="19" id="KW-1185">Reference proteome</keyword>
<evidence type="ECO:0000256" key="6">
    <source>
        <dbReference type="ARBA" id="ARBA00012180"/>
    </source>
</evidence>
<evidence type="ECO:0000313" key="18">
    <source>
        <dbReference type="EMBL" id="TNC49773.1"/>
    </source>
</evidence>
<dbReference type="EC" id="3.1.26.4" evidence="6 14"/>
<keyword evidence="11 14" id="KW-0255">Endonuclease</keyword>
<dbReference type="InterPro" id="IPR012337">
    <property type="entry name" value="RNaseH-like_sf"/>
</dbReference>
<dbReference type="InterPro" id="IPR036397">
    <property type="entry name" value="RNaseH_sf"/>
</dbReference>
<keyword evidence="12 14" id="KW-0378">Hydrolase</keyword>
<dbReference type="GO" id="GO:0006298">
    <property type="term" value="P:mismatch repair"/>
    <property type="evidence" value="ECO:0007669"/>
    <property type="project" value="TreeGrafter"/>
</dbReference>
<evidence type="ECO:0000256" key="11">
    <source>
        <dbReference type="ARBA" id="ARBA00022759"/>
    </source>
</evidence>
<comment type="subcellular location">
    <subcellularLocation>
        <location evidence="4 14">Cytoplasm</location>
    </subcellularLocation>
</comment>
<organism evidence="18 19">
    <name type="scientific">Rubellimicrobium rubrum</name>
    <dbReference type="NCBI Taxonomy" id="2585369"/>
    <lineage>
        <taxon>Bacteria</taxon>
        <taxon>Pseudomonadati</taxon>
        <taxon>Pseudomonadota</taxon>
        <taxon>Alphaproteobacteria</taxon>
        <taxon>Rhodobacterales</taxon>
        <taxon>Roseobacteraceae</taxon>
        <taxon>Rubellimicrobium</taxon>
    </lineage>
</organism>
<dbReference type="PANTHER" id="PTHR10954:SF18">
    <property type="entry name" value="RIBONUCLEASE HII"/>
    <property type="match status" value="1"/>
</dbReference>
<dbReference type="CDD" id="cd07182">
    <property type="entry name" value="RNase_HII_bacteria_HII_like"/>
    <property type="match status" value="1"/>
</dbReference>
<sequence>MRITPDFAHEDALLAQGHRWIAGVDEVGRGPLAGPVVAAAVILDPERIPAGLYDSKSMTARSRDRAAQAIRESAQVGLGEASVEEIETLNILRATHLAMRRALADLGRPVDHALIDGLQLPPNLDCPATGLVRGDSRSLSIAAASIVAKVWRDGIMVTLAQQHPGYGWETNMGYGSKRHITALQALGPSPFHRRTFSPVHKVLWQAEKVSS</sequence>
<dbReference type="Gene3D" id="3.30.420.10">
    <property type="entry name" value="Ribonuclease H-like superfamily/Ribonuclease H"/>
    <property type="match status" value="1"/>
</dbReference>
<evidence type="ECO:0000256" key="13">
    <source>
        <dbReference type="ARBA" id="ARBA00023211"/>
    </source>
</evidence>
<evidence type="ECO:0000256" key="7">
    <source>
        <dbReference type="ARBA" id="ARBA00019179"/>
    </source>
</evidence>
<comment type="similarity">
    <text evidence="5 14 16">Belongs to the RNase HII family.</text>
</comment>
<dbReference type="GO" id="GO:0043137">
    <property type="term" value="P:DNA replication, removal of RNA primer"/>
    <property type="evidence" value="ECO:0007669"/>
    <property type="project" value="TreeGrafter"/>
</dbReference>
<dbReference type="InterPro" id="IPR022898">
    <property type="entry name" value="RNase_HII"/>
</dbReference>
<evidence type="ECO:0000256" key="9">
    <source>
        <dbReference type="ARBA" id="ARBA00022722"/>
    </source>
</evidence>
<evidence type="ECO:0000259" key="17">
    <source>
        <dbReference type="PROSITE" id="PS51975"/>
    </source>
</evidence>
<comment type="function">
    <text evidence="3 14 16">Endonuclease that specifically degrades the RNA of RNA-DNA hybrids.</text>
</comment>
<evidence type="ECO:0000256" key="1">
    <source>
        <dbReference type="ARBA" id="ARBA00000077"/>
    </source>
</evidence>
<dbReference type="PANTHER" id="PTHR10954">
    <property type="entry name" value="RIBONUCLEASE H2 SUBUNIT A"/>
    <property type="match status" value="1"/>
</dbReference>
<evidence type="ECO:0000256" key="5">
    <source>
        <dbReference type="ARBA" id="ARBA00007383"/>
    </source>
</evidence>
<dbReference type="PROSITE" id="PS51975">
    <property type="entry name" value="RNASE_H_2"/>
    <property type="match status" value="1"/>
</dbReference>
<dbReference type="GO" id="GO:0005737">
    <property type="term" value="C:cytoplasm"/>
    <property type="evidence" value="ECO:0007669"/>
    <property type="project" value="UniProtKB-SubCell"/>
</dbReference>
<dbReference type="OrthoDB" id="9803420at2"/>
<gene>
    <name evidence="14" type="primary">rnhB</name>
    <name evidence="18" type="ORF">FHG66_09640</name>
</gene>
<dbReference type="AlphaFoldDB" id="A0A5C4MXI3"/>
<comment type="cofactor">
    <cofactor evidence="2">
        <name>Mg(2+)</name>
        <dbReference type="ChEBI" id="CHEBI:18420"/>
    </cofactor>
</comment>
<dbReference type="InterPro" id="IPR024567">
    <property type="entry name" value="RNase_HII/HIII_dom"/>
</dbReference>
<name>A0A5C4MXI3_9RHOB</name>
<keyword evidence="10 14" id="KW-0479">Metal-binding</keyword>
<protein>
    <recommendedName>
        <fullName evidence="7 14">Ribonuclease HII</fullName>
        <shortName evidence="14">RNase HII</shortName>
        <ecNumber evidence="6 14">3.1.26.4</ecNumber>
    </recommendedName>
</protein>
<dbReference type="EMBL" id="VDFU01000009">
    <property type="protein sequence ID" value="TNC49773.1"/>
    <property type="molecule type" value="Genomic_DNA"/>
</dbReference>
<evidence type="ECO:0000256" key="3">
    <source>
        <dbReference type="ARBA" id="ARBA00004065"/>
    </source>
</evidence>
<keyword evidence="13 14" id="KW-0464">Manganese</keyword>
<dbReference type="Pfam" id="PF01351">
    <property type="entry name" value="RNase_HII"/>
    <property type="match status" value="1"/>
</dbReference>
<dbReference type="SUPFAM" id="SSF53098">
    <property type="entry name" value="Ribonuclease H-like"/>
    <property type="match status" value="1"/>
</dbReference>